<comment type="caution">
    <text evidence="13">The sequence shown here is derived from an EMBL/GenBank/DDBJ whole genome shotgun (WGS) entry which is preliminary data.</text>
</comment>
<accession>A0A0T6LRI3</accession>
<keyword evidence="7 13" id="KW-0808">Transferase</keyword>
<proteinExistence type="inferred from homology"/>
<dbReference type="AlphaFoldDB" id="A0A0T6LRI3"/>
<evidence type="ECO:0000256" key="6">
    <source>
        <dbReference type="ARBA" id="ARBA00022603"/>
    </source>
</evidence>
<evidence type="ECO:0000256" key="1">
    <source>
        <dbReference type="ARBA" id="ARBA00004496"/>
    </source>
</evidence>
<evidence type="ECO:0000256" key="10">
    <source>
        <dbReference type="ARBA" id="ARBA00031323"/>
    </source>
</evidence>
<dbReference type="PANTHER" id="PTHR11579:SF0">
    <property type="entry name" value="PROTEIN-L-ISOASPARTATE(D-ASPARTATE) O-METHYLTRANSFERASE"/>
    <property type="match status" value="1"/>
</dbReference>
<keyword evidence="6 13" id="KW-0489">Methyltransferase</keyword>
<reference evidence="13 14" key="1">
    <citation type="submission" date="2015-10" db="EMBL/GenBank/DDBJ databases">
        <title>Draft genome sequence of pyrrolomycin-producing Streptomyces vitaminophilus.</title>
        <authorList>
            <person name="Graham D.E."/>
            <person name="Mahan K.M."/>
            <person name="Klingeman D.M."/>
            <person name="Hettich R.L."/>
            <person name="Parry R.J."/>
        </authorList>
    </citation>
    <scope>NUCLEOTIDE SEQUENCE [LARGE SCALE GENOMIC DNA]</scope>
    <source>
        <strain evidence="13 14">ATCC 31673</strain>
    </source>
</reference>
<evidence type="ECO:0000256" key="9">
    <source>
        <dbReference type="ARBA" id="ARBA00030757"/>
    </source>
</evidence>
<dbReference type="Pfam" id="PF01135">
    <property type="entry name" value="PCMT"/>
    <property type="match status" value="1"/>
</dbReference>
<dbReference type="CDD" id="cd02440">
    <property type="entry name" value="AdoMet_MTases"/>
    <property type="match status" value="1"/>
</dbReference>
<dbReference type="SUPFAM" id="SSF53335">
    <property type="entry name" value="S-adenosyl-L-methionine-dependent methyltransferases"/>
    <property type="match status" value="1"/>
</dbReference>
<evidence type="ECO:0000313" key="13">
    <source>
        <dbReference type="EMBL" id="KRV48656.1"/>
    </source>
</evidence>
<dbReference type="InterPro" id="IPR029063">
    <property type="entry name" value="SAM-dependent_MTases_sf"/>
</dbReference>
<evidence type="ECO:0000256" key="11">
    <source>
        <dbReference type="ARBA" id="ARBA00031350"/>
    </source>
</evidence>
<evidence type="ECO:0000256" key="4">
    <source>
        <dbReference type="ARBA" id="ARBA00013346"/>
    </source>
</evidence>
<dbReference type="EC" id="2.1.1.77" evidence="3"/>
<dbReference type="GO" id="GO:0004719">
    <property type="term" value="F:protein-L-isoaspartate (D-aspartate) O-methyltransferase activity"/>
    <property type="evidence" value="ECO:0007669"/>
    <property type="project" value="UniProtKB-EC"/>
</dbReference>
<evidence type="ECO:0000256" key="12">
    <source>
        <dbReference type="SAM" id="MobiDB-lite"/>
    </source>
</evidence>
<organism evidence="13 14">
    <name type="scientific">Wenjunlia vitaminophila</name>
    <name type="common">Streptomyces vitaminophilus</name>
    <dbReference type="NCBI Taxonomy" id="76728"/>
    <lineage>
        <taxon>Bacteria</taxon>
        <taxon>Bacillati</taxon>
        <taxon>Actinomycetota</taxon>
        <taxon>Actinomycetes</taxon>
        <taxon>Kitasatosporales</taxon>
        <taxon>Streptomycetaceae</taxon>
        <taxon>Wenjunlia</taxon>
    </lineage>
</organism>
<dbReference type="InterPro" id="IPR000682">
    <property type="entry name" value="PCMT"/>
</dbReference>
<dbReference type="Proteomes" id="UP000050867">
    <property type="component" value="Unassembled WGS sequence"/>
</dbReference>
<dbReference type="RefSeq" id="WP_018383897.1">
    <property type="nucleotide sequence ID" value="NZ_LLZU01000020.1"/>
</dbReference>
<evidence type="ECO:0000256" key="5">
    <source>
        <dbReference type="ARBA" id="ARBA00022490"/>
    </source>
</evidence>
<evidence type="ECO:0000313" key="14">
    <source>
        <dbReference type="Proteomes" id="UP000050867"/>
    </source>
</evidence>
<evidence type="ECO:0000256" key="3">
    <source>
        <dbReference type="ARBA" id="ARBA00011890"/>
    </source>
</evidence>
<evidence type="ECO:0000256" key="2">
    <source>
        <dbReference type="ARBA" id="ARBA00005369"/>
    </source>
</evidence>
<evidence type="ECO:0000256" key="7">
    <source>
        <dbReference type="ARBA" id="ARBA00022679"/>
    </source>
</evidence>
<evidence type="ECO:0000256" key="8">
    <source>
        <dbReference type="ARBA" id="ARBA00022691"/>
    </source>
</evidence>
<dbReference type="EMBL" id="LLZU01000020">
    <property type="protein sequence ID" value="KRV48656.1"/>
    <property type="molecule type" value="Genomic_DNA"/>
</dbReference>
<name>A0A0T6LRI3_WENVI</name>
<sequence length="415" mass="44235">MRGQVRPGWEELGRHLLDTGTMTADWAASFAATPRAGFLPGLMWPHDPATGRSFPVDRGSDPEAWWRWAESDVPVVTQWDDGRHSGDGPGEVPTSSASMPSVVLAMLRNLDVRDGMDVLEVGTGTGWNAALLSHRLGAERVVTVEVDPGVAATARGRLRDAGRAPQVVCADGLAGWSDRSPYDRVVATCGVRSVPAAWVRQTRPGGLVVAPWGTAFSSGDALVRLCVAEDGETASGRFTGPVEFMKARSQRLAWPRHGEYVTGGSFAAADRSVPALAPVALAAGTFAPVTFAIGLQVRECAHTVHAPGDGATTVWLYSLAGDRSWAAAVHPPGGEPVVYQHGVRRLWDEVEEAHHWWARNGRPGFERFGLTVTPEAQTAWLDSPDRPVPVSGPGPALAHRPAVPGPGAAVPRRRR</sequence>
<dbReference type="PANTHER" id="PTHR11579">
    <property type="entry name" value="PROTEIN-L-ISOASPARTATE O-METHYLTRANSFERASE"/>
    <property type="match status" value="1"/>
</dbReference>
<dbReference type="eggNOG" id="COG2518">
    <property type="taxonomic scope" value="Bacteria"/>
</dbReference>
<protein>
    <recommendedName>
        <fullName evidence="4">Protein-L-isoaspartate O-methyltransferase</fullName>
        <ecNumber evidence="3">2.1.1.77</ecNumber>
    </recommendedName>
    <alternativeName>
        <fullName evidence="11">L-isoaspartyl protein carboxyl methyltransferase</fullName>
    </alternativeName>
    <alternativeName>
        <fullName evidence="9">Protein L-isoaspartyl methyltransferase</fullName>
    </alternativeName>
    <alternativeName>
        <fullName evidence="10">Protein-beta-aspartate methyltransferase</fullName>
    </alternativeName>
</protein>
<feature type="region of interest" description="Disordered" evidence="12">
    <location>
        <begin position="378"/>
        <end position="415"/>
    </location>
</feature>
<feature type="region of interest" description="Disordered" evidence="12">
    <location>
        <begin position="78"/>
        <end position="97"/>
    </location>
</feature>
<dbReference type="GO" id="GO:0032259">
    <property type="term" value="P:methylation"/>
    <property type="evidence" value="ECO:0007669"/>
    <property type="project" value="UniProtKB-KW"/>
</dbReference>
<gene>
    <name evidence="13" type="ORF">AQ490_24290</name>
</gene>
<dbReference type="STRING" id="76728.AQ490_24290"/>
<keyword evidence="14" id="KW-1185">Reference proteome</keyword>
<comment type="similarity">
    <text evidence="2">Belongs to the methyltransferase superfamily. L-isoaspartyl/D-aspartyl protein methyltransferase family.</text>
</comment>
<keyword evidence="5" id="KW-0963">Cytoplasm</keyword>
<dbReference type="GO" id="GO:0005737">
    <property type="term" value="C:cytoplasm"/>
    <property type="evidence" value="ECO:0007669"/>
    <property type="project" value="UniProtKB-SubCell"/>
</dbReference>
<dbReference type="Gene3D" id="3.40.50.150">
    <property type="entry name" value="Vaccinia Virus protein VP39"/>
    <property type="match status" value="1"/>
</dbReference>
<feature type="compositionally biased region" description="Low complexity" evidence="12">
    <location>
        <begin position="400"/>
        <end position="415"/>
    </location>
</feature>
<keyword evidence="8" id="KW-0949">S-adenosyl-L-methionine</keyword>
<comment type="subcellular location">
    <subcellularLocation>
        <location evidence="1">Cytoplasm</location>
    </subcellularLocation>
</comment>